<dbReference type="EMBL" id="JBBHLL010000125">
    <property type="protein sequence ID" value="KAK7814233.1"/>
    <property type="molecule type" value="Genomic_DNA"/>
</dbReference>
<sequence>MPRWAQSREKPESIKRHAHQSAMAQGIVFSCSAARQWAQNTSVPYLQHPRGRPSKEKQTMWIPSGSPGPPEGSYPQLYGSTRFDTLLAEYFELWSKVSINYSHAKWRNNLNTL</sequence>
<name>A0AAW0IIG1_MYOGA</name>
<dbReference type="Proteomes" id="UP001488838">
    <property type="component" value="Unassembled WGS sequence"/>
</dbReference>
<evidence type="ECO:0000313" key="3">
    <source>
        <dbReference type="Proteomes" id="UP001488838"/>
    </source>
</evidence>
<accession>A0AAW0IIG1</accession>
<proteinExistence type="predicted"/>
<dbReference type="AlphaFoldDB" id="A0AAW0IIG1"/>
<gene>
    <name evidence="2" type="ORF">U0070_000549</name>
</gene>
<dbReference type="PROSITE" id="PS51257">
    <property type="entry name" value="PROKAR_LIPOPROTEIN"/>
    <property type="match status" value="1"/>
</dbReference>
<evidence type="ECO:0000256" key="1">
    <source>
        <dbReference type="SAM" id="MobiDB-lite"/>
    </source>
</evidence>
<evidence type="ECO:0000313" key="2">
    <source>
        <dbReference type="EMBL" id="KAK7814233.1"/>
    </source>
</evidence>
<reference evidence="2 3" key="1">
    <citation type="journal article" date="2023" name="bioRxiv">
        <title>Conserved and derived expression patterns and positive selection on dental genes reveal complex evolutionary context of ever-growing rodent molars.</title>
        <authorList>
            <person name="Calamari Z.T."/>
            <person name="Song A."/>
            <person name="Cohen E."/>
            <person name="Akter M."/>
            <person name="Roy R.D."/>
            <person name="Hallikas O."/>
            <person name="Christensen M.M."/>
            <person name="Li P."/>
            <person name="Marangoni P."/>
            <person name="Jernvall J."/>
            <person name="Klein O.D."/>
        </authorList>
    </citation>
    <scope>NUCLEOTIDE SEQUENCE [LARGE SCALE GENOMIC DNA]</scope>
    <source>
        <strain evidence="2">V071</strain>
    </source>
</reference>
<feature type="region of interest" description="Disordered" evidence="1">
    <location>
        <begin position="44"/>
        <end position="75"/>
    </location>
</feature>
<comment type="caution">
    <text evidence="2">The sequence shown here is derived from an EMBL/GenBank/DDBJ whole genome shotgun (WGS) entry which is preliminary data.</text>
</comment>
<organism evidence="2 3">
    <name type="scientific">Myodes glareolus</name>
    <name type="common">Bank vole</name>
    <name type="synonym">Clethrionomys glareolus</name>
    <dbReference type="NCBI Taxonomy" id="447135"/>
    <lineage>
        <taxon>Eukaryota</taxon>
        <taxon>Metazoa</taxon>
        <taxon>Chordata</taxon>
        <taxon>Craniata</taxon>
        <taxon>Vertebrata</taxon>
        <taxon>Euteleostomi</taxon>
        <taxon>Mammalia</taxon>
        <taxon>Eutheria</taxon>
        <taxon>Euarchontoglires</taxon>
        <taxon>Glires</taxon>
        <taxon>Rodentia</taxon>
        <taxon>Myomorpha</taxon>
        <taxon>Muroidea</taxon>
        <taxon>Cricetidae</taxon>
        <taxon>Arvicolinae</taxon>
        <taxon>Myodes</taxon>
    </lineage>
</organism>
<keyword evidence="3" id="KW-1185">Reference proteome</keyword>
<protein>
    <submittedName>
        <fullName evidence="2">Uncharacterized protein</fullName>
    </submittedName>
</protein>